<accession>A0AAV4S400</accession>
<keyword evidence="1" id="KW-1133">Transmembrane helix</keyword>
<evidence type="ECO:0000313" key="2">
    <source>
        <dbReference type="EMBL" id="GIY27311.1"/>
    </source>
</evidence>
<keyword evidence="3" id="KW-1185">Reference proteome</keyword>
<dbReference type="EMBL" id="BPLR01008802">
    <property type="protein sequence ID" value="GIY27311.1"/>
    <property type="molecule type" value="Genomic_DNA"/>
</dbReference>
<keyword evidence="1" id="KW-0812">Transmembrane</keyword>
<keyword evidence="1" id="KW-0472">Membrane</keyword>
<organism evidence="2 3">
    <name type="scientific">Caerostris extrusa</name>
    <name type="common">Bark spider</name>
    <name type="synonym">Caerostris bankana</name>
    <dbReference type="NCBI Taxonomy" id="172846"/>
    <lineage>
        <taxon>Eukaryota</taxon>
        <taxon>Metazoa</taxon>
        <taxon>Ecdysozoa</taxon>
        <taxon>Arthropoda</taxon>
        <taxon>Chelicerata</taxon>
        <taxon>Arachnida</taxon>
        <taxon>Araneae</taxon>
        <taxon>Araneomorphae</taxon>
        <taxon>Entelegynae</taxon>
        <taxon>Araneoidea</taxon>
        <taxon>Araneidae</taxon>
        <taxon>Caerostris</taxon>
    </lineage>
</organism>
<dbReference type="AlphaFoldDB" id="A0AAV4S400"/>
<name>A0AAV4S400_CAEEX</name>
<gene>
    <name evidence="2" type="ORF">CEXT_813891</name>
</gene>
<protein>
    <submittedName>
        <fullName evidence="2">Uncharacterized protein</fullName>
    </submittedName>
</protein>
<feature type="transmembrane region" description="Helical" evidence="1">
    <location>
        <begin position="20"/>
        <end position="41"/>
    </location>
</feature>
<proteinExistence type="predicted"/>
<dbReference type="Proteomes" id="UP001054945">
    <property type="component" value="Unassembled WGS sequence"/>
</dbReference>
<sequence length="115" mass="13248">MLLLAKPAGEFANRRVDIPYWYPGGIVLVANICLLCSSLPIHHTKFFVFSFHYIVIIPESVIDGRNAPSKKMFYVRISHLMHGGCPYFASDKNNHSQEFHLQFFVSVIYFTTRHS</sequence>
<evidence type="ECO:0000313" key="3">
    <source>
        <dbReference type="Proteomes" id="UP001054945"/>
    </source>
</evidence>
<reference evidence="2 3" key="1">
    <citation type="submission" date="2021-06" db="EMBL/GenBank/DDBJ databases">
        <title>Caerostris extrusa draft genome.</title>
        <authorList>
            <person name="Kono N."/>
            <person name="Arakawa K."/>
        </authorList>
    </citation>
    <scope>NUCLEOTIDE SEQUENCE [LARGE SCALE GENOMIC DNA]</scope>
</reference>
<evidence type="ECO:0000256" key="1">
    <source>
        <dbReference type="SAM" id="Phobius"/>
    </source>
</evidence>
<comment type="caution">
    <text evidence="2">The sequence shown here is derived from an EMBL/GenBank/DDBJ whole genome shotgun (WGS) entry which is preliminary data.</text>
</comment>